<feature type="signal peptide" evidence="2">
    <location>
        <begin position="1"/>
        <end position="22"/>
    </location>
</feature>
<dbReference type="Pfam" id="PF13432">
    <property type="entry name" value="TPR_16"/>
    <property type="match status" value="1"/>
</dbReference>
<dbReference type="InterPro" id="IPR019734">
    <property type="entry name" value="TPR_rpt"/>
</dbReference>
<feature type="repeat" description="TPR" evidence="1">
    <location>
        <begin position="354"/>
        <end position="387"/>
    </location>
</feature>
<dbReference type="Gene3D" id="1.25.40.10">
    <property type="entry name" value="Tetratricopeptide repeat domain"/>
    <property type="match status" value="2"/>
</dbReference>
<sequence>MAPAGCCCCCYCCCCCWGGAVAAAGAARRVLVLLLLGVLPPGPHLGALATEHYTPLSLLKQELQHRQQQEAPTGGGCSPHTGDWGDQYSAECGEPSFLSFHDSDCEARGSPPCDSLLSLNTEKILSQAKTIAEQKRFPFATDNDSTNEELAIAYVLIGSGLYDEAIRHFSTMLQEEPDLVSAIYGRGIAYGKKGLHDIKNAELALFELSRVISLEPDRPEVFEQRAEILSPLGRINEAVSDLTKAIQLQPSARLYRHRGTLHFISEDYATAHEDFQQSLELNRNQPVAMLYKGLTFFHRGLLKEAIESFKDALKQKVDFIDAYKSLGQAYRELGNFEAATESFQKALLLNQNHVQTLQLRGMMLYHHGSLQEALKNFKRCLQLEPYNEVCQYMKGLSHVAMGQFYEGIKAQTKVMLNDPLPGQKASPEYLKVKYLREYSRYLHAHLDTPLTEYNVDADLPGSFKDHWAKSLPFLIEDYEEQPGLQPHIRDVLHQNFESYKPEVQELICVADRLGSLMQYETPGFLPNKRIHRAMGLAALEVMQAVQRTWTNSKVRVNGKTRLMQWRDMFDIAVKWRRIADPDQPVLWLDQMPARSLSRGFNNHINLIRGQVINMRYLEYFEKILHFIKDRILIYHGANNPKGLLEVREALEKVHRVEDLLPIMKFNTKTKDGFTVNTKVPSLKEQGKEYDGFTVTITGDKIGNILFSVETQTTEERTQLYHAEIDALYKDLTAKGKVLVLSSEFGEADAVCNLILSLVYYFYNLMPLSRGSSVIAYSVIVGALMASGKEVAGKIPKGKLVDFEAMTAPGSEAFSKIAKSWMNLKSISPSYKTLPAVSETFPTLRSVIEVLNADSSPRCLKKL</sequence>
<evidence type="ECO:0000313" key="3">
    <source>
        <dbReference type="EMBL" id="KAF6073767.1"/>
    </source>
</evidence>
<feature type="repeat" description="TPR" evidence="1">
    <location>
        <begin position="320"/>
        <end position="353"/>
    </location>
</feature>
<dbReference type="Pfam" id="PF13181">
    <property type="entry name" value="TPR_8"/>
    <property type="match status" value="1"/>
</dbReference>
<dbReference type="SUPFAM" id="SSF48452">
    <property type="entry name" value="TPR-like"/>
    <property type="match status" value="2"/>
</dbReference>
<protein>
    <submittedName>
        <fullName evidence="3">Tetratricopeptide repeat domain 13</fullName>
    </submittedName>
</protein>
<dbReference type="PROSITE" id="PS50005">
    <property type="entry name" value="TPR"/>
    <property type="match status" value="3"/>
</dbReference>
<keyword evidence="1" id="KW-0802">TPR repeat</keyword>
<dbReference type="PROSITE" id="PS50293">
    <property type="entry name" value="TPR_REGION"/>
    <property type="match status" value="1"/>
</dbReference>
<comment type="caution">
    <text evidence="3">The sequence shown here is derived from an EMBL/GenBank/DDBJ whole genome shotgun (WGS) entry which is preliminary data.</text>
</comment>
<feature type="chain" id="PRO_5032470706" evidence="2">
    <location>
        <begin position="23"/>
        <end position="862"/>
    </location>
</feature>
<gene>
    <name evidence="3" type="ORF">HJG60_019691</name>
</gene>
<organism evidence="3 4">
    <name type="scientific">Phyllostomus discolor</name>
    <name type="common">pale spear-nosed bat</name>
    <dbReference type="NCBI Taxonomy" id="89673"/>
    <lineage>
        <taxon>Eukaryota</taxon>
        <taxon>Metazoa</taxon>
        <taxon>Chordata</taxon>
        <taxon>Craniata</taxon>
        <taxon>Vertebrata</taxon>
        <taxon>Euteleostomi</taxon>
        <taxon>Mammalia</taxon>
        <taxon>Eutheria</taxon>
        <taxon>Laurasiatheria</taxon>
        <taxon>Chiroptera</taxon>
        <taxon>Yangochiroptera</taxon>
        <taxon>Phyllostomidae</taxon>
        <taxon>Phyllostominae</taxon>
        <taxon>Phyllostomus</taxon>
    </lineage>
</organism>
<evidence type="ECO:0000256" key="2">
    <source>
        <dbReference type="SAM" id="SignalP"/>
    </source>
</evidence>
<name>A0A833Y8W3_9CHIR</name>
<dbReference type="SMART" id="SM00028">
    <property type="entry name" value="TPR"/>
    <property type="match status" value="6"/>
</dbReference>
<dbReference type="InterPro" id="IPR011990">
    <property type="entry name" value="TPR-like_helical_dom_sf"/>
</dbReference>
<proteinExistence type="predicted"/>
<feature type="repeat" description="TPR" evidence="1">
    <location>
        <begin position="252"/>
        <end position="285"/>
    </location>
</feature>
<keyword evidence="2" id="KW-0732">Signal</keyword>
<dbReference type="PANTHER" id="PTHR44523:SF1">
    <property type="entry name" value="TETRATRICOPEPTIDE REPEAT PROTEIN 13"/>
    <property type="match status" value="1"/>
</dbReference>
<evidence type="ECO:0000256" key="1">
    <source>
        <dbReference type="PROSITE-ProRule" id="PRU00339"/>
    </source>
</evidence>
<dbReference type="Proteomes" id="UP000664940">
    <property type="component" value="Unassembled WGS sequence"/>
</dbReference>
<accession>A0A833Y8W3</accession>
<dbReference type="AlphaFoldDB" id="A0A833Y8W3"/>
<dbReference type="EMBL" id="JABVXQ010000016">
    <property type="protein sequence ID" value="KAF6073767.1"/>
    <property type="molecule type" value="Genomic_DNA"/>
</dbReference>
<dbReference type="Pfam" id="PF00515">
    <property type="entry name" value="TPR_1"/>
    <property type="match status" value="1"/>
</dbReference>
<evidence type="ECO:0000313" key="4">
    <source>
        <dbReference type="Proteomes" id="UP000664940"/>
    </source>
</evidence>
<reference evidence="3 4" key="1">
    <citation type="journal article" date="2020" name="Nature">
        <title>Six reference-quality genomes reveal evolution of bat adaptations.</title>
        <authorList>
            <person name="Jebb D."/>
            <person name="Huang Z."/>
            <person name="Pippel M."/>
            <person name="Hughes G.M."/>
            <person name="Lavrichenko K."/>
            <person name="Devanna P."/>
            <person name="Winkler S."/>
            <person name="Jermiin L.S."/>
            <person name="Skirmuntt E.C."/>
            <person name="Katzourakis A."/>
            <person name="Burkitt-Gray L."/>
            <person name="Ray D.A."/>
            <person name="Sullivan K.A.M."/>
            <person name="Roscito J.G."/>
            <person name="Kirilenko B.M."/>
            <person name="Davalos L.M."/>
            <person name="Corthals A.P."/>
            <person name="Power M.L."/>
            <person name="Jones G."/>
            <person name="Ransome R.D."/>
            <person name="Dechmann D.K.N."/>
            <person name="Locatelli A.G."/>
            <person name="Puechmaille S.J."/>
            <person name="Fedrigo O."/>
            <person name="Jarvis E.D."/>
            <person name="Hiller M."/>
            <person name="Vernes S.C."/>
            <person name="Myers E.W."/>
            <person name="Teeling E.C."/>
        </authorList>
    </citation>
    <scope>NUCLEOTIDE SEQUENCE [LARGE SCALE GENOMIC DNA]</scope>
    <source>
        <strain evidence="3">Bat1K_MPI-CBG_1</strain>
    </source>
</reference>
<dbReference type="PANTHER" id="PTHR44523">
    <property type="entry name" value="TETRATRICOPEPTIDE REPEAT PROTEIN 13"/>
    <property type="match status" value="1"/>
</dbReference>